<dbReference type="eggNOG" id="COG0062">
    <property type="taxonomic scope" value="Bacteria"/>
</dbReference>
<comment type="function">
    <text evidence="17">Catalyzes the dehydration of the S-form of NAD(P)HX at the expense of ADP, which is converted to AMP. Together with NAD(P)HX epimerase, which catalyzes the epimerization of the S- and R-forms, the enzyme allows the repair of both epimers of NAD(P)HX, a damaged form of NAD(P)H that is a result of enzymatic or heat-dependent hydration.</text>
</comment>
<dbReference type="InterPro" id="IPR000631">
    <property type="entry name" value="CARKD"/>
</dbReference>
<dbReference type="PIRSF" id="PIRSF017184">
    <property type="entry name" value="Nnr"/>
    <property type="match status" value="1"/>
</dbReference>
<dbReference type="InterPro" id="IPR036652">
    <property type="entry name" value="YjeF_N_dom_sf"/>
</dbReference>
<evidence type="ECO:0000256" key="5">
    <source>
        <dbReference type="ARBA" id="ARBA00022723"/>
    </source>
</evidence>
<dbReference type="HAMAP" id="MF_01965">
    <property type="entry name" value="NADHX_dehydratase"/>
    <property type="match status" value="1"/>
</dbReference>
<name>I4C497_DESTA</name>
<feature type="binding site" evidence="17">
    <location>
        <position position="390"/>
    </location>
    <ligand>
        <name>(6S)-NADPHX</name>
        <dbReference type="ChEBI" id="CHEBI:64076"/>
    </ligand>
</feature>
<dbReference type="EMBL" id="CP003360">
    <property type="protein sequence ID" value="AFM24388.1"/>
    <property type="molecule type" value="Genomic_DNA"/>
</dbReference>
<feature type="binding site" evidence="17">
    <location>
        <begin position="427"/>
        <end position="431"/>
    </location>
    <ligand>
        <name>AMP</name>
        <dbReference type="ChEBI" id="CHEBI:456215"/>
    </ligand>
</feature>
<dbReference type="InterPro" id="IPR030677">
    <property type="entry name" value="Nnr"/>
</dbReference>
<dbReference type="Gene3D" id="3.40.1190.20">
    <property type="match status" value="1"/>
</dbReference>
<evidence type="ECO:0000256" key="19">
    <source>
        <dbReference type="PIRNR" id="PIRNR017184"/>
    </source>
</evidence>
<evidence type="ECO:0000313" key="23">
    <source>
        <dbReference type="Proteomes" id="UP000006055"/>
    </source>
</evidence>
<evidence type="ECO:0000256" key="3">
    <source>
        <dbReference type="ARBA" id="ARBA00006001"/>
    </source>
</evidence>
<dbReference type="GO" id="GO:0016301">
    <property type="term" value="F:kinase activity"/>
    <property type="evidence" value="ECO:0007669"/>
    <property type="project" value="UniProtKB-KW"/>
</dbReference>
<evidence type="ECO:0000256" key="11">
    <source>
        <dbReference type="ARBA" id="ARBA00023235"/>
    </source>
</evidence>
<feature type="domain" description="YjeF N-terminal" evidence="21">
    <location>
        <begin position="9"/>
        <end position="222"/>
    </location>
</feature>
<keyword evidence="5 18" id="KW-0479">Metal-binding</keyword>
<accession>I4C497</accession>
<evidence type="ECO:0000313" key="22">
    <source>
        <dbReference type="EMBL" id="AFM24388.1"/>
    </source>
</evidence>
<dbReference type="Pfam" id="PF01256">
    <property type="entry name" value="Carb_kinase"/>
    <property type="match status" value="1"/>
</dbReference>
<comment type="catalytic activity">
    <reaction evidence="15 17 19">
        <text>(6S)-NADHX + ADP = AMP + phosphate + NADH + H(+)</text>
        <dbReference type="Rhea" id="RHEA:32223"/>
        <dbReference type="ChEBI" id="CHEBI:15378"/>
        <dbReference type="ChEBI" id="CHEBI:43474"/>
        <dbReference type="ChEBI" id="CHEBI:57945"/>
        <dbReference type="ChEBI" id="CHEBI:64074"/>
        <dbReference type="ChEBI" id="CHEBI:456215"/>
        <dbReference type="ChEBI" id="CHEBI:456216"/>
        <dbReference type="EC" id="4.2.1.136"/>
    </reaction>
</comment>
<keyword evidence="10 17" id="KW-0520">NAD</keyword>
<dbReference type="Gene3D" id="3.40.50.10260">
    <property type="entry name" value="YjeF N-terminal domain"/>
    <property type="match status" value="1"/>
</dbReference>
<dbReference type="STRING" id="706587.Desti_1677"/>
<dbReference type="KEGG" id="dti:Desti_1677"/>
<feature type="binding site" evidence="18">
    <location>
        <position position="168"/>
    </location>
    <ligand>
        <name>K(+)</name>
        <dbReference type="ChEBI" id="CHEBI:29103"/>
    </ligand>
</feature>
<comment type="catalytic activity">
    <reaction evidence="2 18 19">
        <text>(6R)-NADPHX = (6S)-NADPHX</text>
        <dbReference type="Rhea" id="RHEA:32227"/>
        <dbReference type="ChEBI" id="CHEBI:64076"/>
        <dbReference type="ChEBI" id="CHEBI:64077"/>
        <dbReference type="EC" id="5.1.99.6"/>
    </reaction>
</comment>
<feature type="binding site" evidence="18">
    <location>
        <begin position="60"/>
        <end position="64"/>
    </location>
    <ligand>
        <name>(6S)-NADPHX</name>
        <dbReference type="ChEBI" id="CHEBI:64076"/>
    </ligand>
</feature>
<evidence type="ECO:0000256" key="1">
    <source>
        <dbReference type="ARBA" id="ARBA00000013"/>
    </source>
</evidence>
<feature type="binding site" evidence="18">
    <location>
        <begin position="136"/>
        <end position="142"/>
    </location>
    <ligand>
        <name>(6S)-NADPHX</name>
        <dbReference type="ChEBI" id="CHEBI:64076"/>
    </ligand>
</feature>
<dbReference type="EC" id="5.1.99.6" evidence="19"/>
<evidence type="ECO:0000256" key="6">
    <source>
        <dbReference type="ARBA" id="ARBA00022741"/>
    </source>
</evidence>
<dbReference type="EC" id="4.2.1.136" evidence="19"/>
<dbReference type="OrthoDB" id="9806925at2"/>
<dbReference type="GO" id="GO:0052855">
    <property type="term" value="F:ADP-dependent NAD(P)H-hydrate dehydratase activity"/>
    <property type="evidence" value="ECO:0007669"/>
    <property type="project" value="UniProtKB-UniRule"/>
</dbReference>
<keyword evidence="8 17" id="KW-0521">NADP</keyword>
<dbReference type="NCBIfam" id="TIGR00196">
    <property type="entry name" value="yjeF_cterm"/>
    <property type="match status" value="1"/>
</dbReference>
<dbReference type="PATRIC" id="fig|706587.4.peg.1915"/>
<dbReference type="SUPFAM" id="SSF53613">
    <property type="entry name" value="Ribokinase-like"/>
    <property type="match status" value="1"/>
</dbReference>
<dbReference type="PROSITE" id="PS51385">
    <property type="entry name" value="YJEF_N"/>
    <property type="match status" value="1"/>
</dbReference>
<comment type="similarity">
    <text evidence="18">Belongs to the NnrE/AIBP family.</text>
</comment>
<dbReference type="InterPro" id="IPR029056">
    <property type="entry name" value="Ribokinase-like"/>
</dbReference>
<dbReference type="HOGENOM" id="CLU_024853_4_1_7"/>
<dbReference type="GO" id="GO:0052856">
    <property type="term" value="F:NAD(P)HX epimerase activity"/>
    <property type="evidence" value="ECO:0007669"/>
    <property type="project" value="UniProtKB-UniRule"/>
</dbReference>
<comment type="catalytic activity">
    <reaction evidence="1 18 19">
        <text>(6R)-NADHX = (6S)-NADHX</text>
        <dbReference type="Rhea" id="RHEA:32215"/>
        <dbReference type="ChEBI" id="CHEBI:64074"/>
        <dbReference type="ChEBI" id="CHEBI:64075"/>
        <dbReference type="EC" id="5.1.99.6"/>
    </reaction>
</comment>
<evidence type="ECO:0000256" key="7">
    <source>
        <dbReference type="ARBA" id="ARBA00022840"/>
    </source>
</evidence>
<dbReference type="HAMAP" id="MF_01966">
    <property type="entry name" value="NADHX_epimerase"/>
    <property type="match status" value="1"/>
</dbReference>
<feature type="binding site" evidence="17">
    <location>
        <position position="456"/>
    </location>
    <ligand>
        <name>AMP</name>
        <dbReference type="ChEBI" id="CHEBI:456215"/>
    </ligand>
</feature>
<keyword evidence="22" id="KW-0418">Kinase</keyword>
<evidence type="ECO:0000256" key="15">
    <source>
        <dbReference type="ARBA" id="ARBA00048238"/>
    </source>
</evidence>
<dbReference type="GO" id="GO:0110051">
    <property type="term" value="P:metabolite repair"/>
    <property type="evidence" value="ECO:0007669"/>
    <property type="project" value="TreeGrafter"/>
</dbReference>
<keyword evidence="11 18" id="KW-0413">Isomerase</keyword>
<comment type="cofactor">
    <cofactor evidence="17">
        <name>Mg(2+)</name>
        <dbReference type="ChEBI" id="CHEBI:18420"/>
    </cofactor>
</comment>
<dbReference type="PROSITE" id="PS51383">
    <property type="entry name" value="YJEF_C_3"/>
    <property type="match status" value="1"/>
</dbReference>
<evidence type="ECO:0000256" key="4">
    <source>
        <dbReference type="ARBA" id="ARBA00009524"/>
    </source>
</evidence>
<keyword evidence="12 17" id="KW-0456">Lyase</keyword>
<dbReference type="PANTHER" id="PTHR12592">
    <property type="entry name" value="ATP-DEPENDENT (S)-NAD(P)H-HYDRATE DEHYDRATASE FAMILY MEMBER"/>
    <property type="match status" value="1"/>
</dbReference>
<reference evidence="23" key="1">
    <citation type="submission" date="2012-06" db="EMBL/GenBank/DDBJ databases">
        <title>Complete sequence of chromosome of Desulfomonile tiedjei DSM 6799.</title>
        <authorList>
            <person name="Lucas S."/>
            <person name="Copeland A."/>
            <person name="Lapidus A."/>
            <person name="Glavina del Rio T."/>
            <person name="Dalin E."/>
            <person name="Tice H."/>
            <person name="Bruce D."/>
            <person name="Goodwin L."/>
            <person name="Pitluck S."/>
            <person name="Peters L."/>
            <person name="Ovchinnikova G."/>
            <person name="Zeytun A."/>
            <person name="Lu M."/>
            <person name="Kyrpides N."/>
            <person name="Mavromatis K."/>
            <person name="Ivanova N."/>
            <person name="Brettin T."/>
            <person name="Detter J.C."/>
            <person name="Han C."/>
            <person name="Larimer F."/>
            <person name="Land M."/>
            <person name="Hauser L."/>
            <person name="Markowitz V."/>
            <person name="Cheng J.-F."/>
            <person name="Hugenholtz P."/>
            <person name="Woyke T."/>
            <person name="Wu D."/>
            <person name="Spring S."/>
            <person name="Schroeder M."/>
            <person name="Brambilla E."/>
            <person name="Klenk H.-P."/>
            <person name="Eisen J.A."/>
        </authorList>
    </citation>
    <scope>NUCLEOTIDE SEQUENCE [LARGE SCALE GENOMIC DNA]</scope>
    <source>
        <strain evidence="23">ATCC 49306 / DSM 6799 / DCB-1</strain>
    </source>
</reference>
<dbReference type="SUPFAM" id="SSF64153">
    <property type="entry name" value="YjeF N-terminal domain-like"/>
    <property type="match status" value="1"/>
</dbReference>
<comment type="similarity">
    <text evidence="4 19">In the C-terminal section; belongs to the NnrD/CARKD family.</text>
</comment>
<keyword evidence="9 18" id="KW-0630">Potassium</keyword>
<gene>
    <name evidence="18" type="primary">nnrE</name>
    <name evidence="17" type="synonym">nnrD</name>
    <name evidence="22" type="ordered locus">Desti_1677</name>
</gene>
<keyword evidence="13" id="KW-0511">Multifunctional enzyme</keyword>
<dbReference type="PROSITE" id="PS01050">
    <property type="entry name" value="YJEF_C_2"/>
    <property type="match status" value="1"/>
</dbReference>
<keyword evidence="23" id="KW-1185">Reference proteome</keyword>
<evidence type="ECO:0000256" key="8">
    <source>
        <dbReference type="ARBA" id="ARBA00022857"/>
    </source>
</evidence>
<dbReference type="Pfam" id="PF03853">
    <property type="entry name" value="YjeF_N"/>
    <property type="match status" value="1"/>
</dbReference>
<evidence type="ECO:0000256" key="17">
    <source>
        <dbReference type="HAMAP-Rule" id="MF_01965"/>
    </source>
</evidence>
<feature type="binding site" evidence="18">
    <location>
        <position position="132"/>
    </location>
    <ligand>
        <name>K(+)</name>
        <dbReference type="ChEBI" id="CHEBI:29103"/>
    </ligand>
</feature>
<feature type="binding site" evidence="18">
    <location>
        <position position="61"/>
    </location>
    <ligand>
        <name>K(+)</name>
        <dbReference type="ChEBI" id="CHEBI:29103"/>
    </ligand>
</feature>
<comment type="function">
    <text evidence="18">Catalyzes the epimerization of the S- and R-forms of NAD(P)HX, a damaged form of NAD(P)H that is a result of enzymatic or heat-dependent hydration. This is a prerequisite for the S-specific NAD(P)H-hydrate dehydratase to allow the repair of both epimers of NAD(P)HX.</text>
</comment>
<comment type="similarity">
    <text evidence="17">Belongs to the NnrD/CARKD family.</text>
</comment>
<evidence type="ECO:0000256" key="16">
    <source>
        <dbReference type="ARBA" id="ARBA00049209"/>
    </source>
</evidence>
<dbReference type="InterPro" id="IPR017953">
    <property type="entry name" value="Carbohydrate_kinase_pred_CS"/>
</dbReference>
<dbReference type="NCBIfam" id="TIGR00197">
    <property type="entry name" value="yjeF_nterm"/>
    <property type="match status" value="1"/>
</dbReference>
<protein>
    <recommendedName>
        <fullName evidence="19">Bifunctional NAD(P)H-hydrate repair enzyme</fullName>
    </recommendedName>
    <alternativeName>
        <fullName evidence="19">Nicotinamide nucleotide repair protein</fullName>
    </alternativeName>
    <domain>
        <recommendedName>
            <fullName evidence="19">ADP-dependent (S)-NAD(P)H-hydrate dehydratase</fullName>
            <ecNumber evidence="19">4.2.1.136</ecNumber>
        </recommendedName>
        <alternativeName>
            <fullName evidence="19">ADP-dependent NAD(P)HX dehydratase</fullName>
        </alternativeName>
    </domain>
    <domain>
        <recommendedName>
            <fullName evidence="19">NAD(P)H-hydrate epimerase</fullName>
            <ecNumber evidence="19">5.1.99.6</ecNumber>
        </recommendedName>
    </domain>
</protein>
<feature type="binding site" evidence="17">
    <location>
        <position position="339"/>
    </location>
    <ligand>
        <name>(6S)-NADPHX</name>
        <dbReference type="ChEBI" id="CHEBI:64076"/>
    </ligand>
</feature>
<sequence>MYLVTAEEMRAFDATAIQEYGIPGIVLMENAGRTTFHIMKTRLGPDLQDLKVSVVAGPGNNGGDGYVIARYLINHGAEVETFLLSPRDKIQGDALINLKILEHMTSRIFHVTDSESMNVAARKWRESEVIVDAILGTGLNSEVRSPYRDAILEINSSQAIRVAVDLPSGLDADTGKILGCAVKADITATYGFKKVGMAVYPGIAYCGDIEVVDISIPLPAIEKNPPQAMLYSSPNAATYYGLRMNPEAHKGIFGHLLVIGGSPGKTGAPAMAAHAASRIGAGLVTVGVPAALNSILEVKLTEEMTAPLPESVPGFLGITALERLLDLAEGKRCVVLGPGLSTEYDIPEMVQRFLSSYTGWLVIDADGLNALSGRMDILKSTEAKVVLTPHPGEMARLTGKSPREVQEDRIGTARKFAVDFGVWVVLKGAGTITASPDGMIVINTTGNSWMASGGQGDVLSGILGGLLVQNIPPEEAIPFGVFLHGLAADSLLEKVGNSPMLATDLLQEIRILLGGKREE</sequence>
<dbReference type="eggNOG" id="COG0063">
    <property type="taxonomic scope" value="Bacteria"/>
</dbReference>
<dbReference type="InterPro" id="IPR004443">
    <property type="entry name" value="YjeF_N_dom"/>
</dbReference>
<keyword evidence="6 17" id="KW-0547">Nucleotide-binding</keyword>
<feature type="binding site" evidence="18">
    <location>
        <position position="147"/>
    </location>
    <ligand>
        <name>(6S)-NADPHX</name>
        <dbReference type="ChEBI" id="CHEBI:64076"/>
    </ligand>
</feature>
<dbReference type="RefSeq" id="WP_014809536.1">
    <property type="nucleotide sequence ID" value="NC_018025.1"/>
</dbReference>
<proteinExistence type="inferred from homology"/>
<evidence type="ECO:0000256" key="9">
    <source>
        <dbReference type="ARBA" id="ARBA00022958"/>
    </source>
</evidence>
<evidence type="ECO:0000256" key="18">
    <source>
        <dbReference type="HAMAP-Rule" id="MF_01966"/>
    </source>
</evidence>
<keyword evidence="7 17" id="KW-0067">ATP-binding</keyword>
<feature type="domain" description="YjeF C-terminal" evidence="20">
    <location>
        <begin position="233"/>
        <end position="516"/>
    </location>
</feature>
<evidence type="ECO:0000259" key="21">
    <source>
        <dbReference type="PROSITE" id="PS51385"/>
    </source>
</evidence>
<evidence type="ECO:0000256" key="2">
    <source>
        <dbReference type="ARBA" id="ARBA00000909"/>
    </source>
</evidence>
<dbReference type="GO" id="GO:0005524">
    <property type="term" value="F:ATP binding"/>
    <property type="evidence" value="ECO:0007669"/>
    <property type="project" value="UniProtKB-UniRule"/>
</dbReference>
<evidence type="ECO:0000259" key="20">
    <source>
        <dbReference type="PROSITE" id="PS51383"/>
    </source>
</evidence>
<feature type="binding site" evidence="17">
    <location>
        <position position="268"/>
    </location>
    <ligand>
        <name>(6S)-NADPHX</name>
        <dbReference type="ChEBI" id="CHEBI:64076"/>
    </ligand>
</feature>
<feature type="binding site" evidence="17">
    <location>
        <position position="457"/>
    </location>
    <ligand>
        <name>(6S)-NADPHX</name>
        <dbReference type="ChEBI" id="CHEBI:64076"/>
    </ligand>
</feature>
<evidence type="ECO:0000256" key="10">
    <source>
        <dbReference type="ARBA" id="ARBA00023027"/>
    </source>
</evidence>
<comment type="cofactor">
    <cofactor evidence="18 19">
        <name>K(+)</name>
        <dbReference type="ChEBI" id="CHEBI:29103"/>
    </cofactor>
    <text evidence="18 19">Binds 1 potassium ion per subunit.</text>
</comment>
<feature type="binding site" evidence="18">
    <location>
        <position position="165"/>
    </location>
    <ligand>
        <name>(6S)-NADPHX</name>
        <dbReference type="ChEBI" id="CHEBI:64076"/>
    </ligand>
</feature>
<organism evidence="22 23">
    <name type="scientific">Desulfomonile tiedjei (strain ATCC 49306 / DSM 6799 / DCB-1)</name>
    <dbReference type="NCBI Taxonomy" id="706587"/>
    <lineage>
        <taxon>Bacteria</taxon>
        <taxon>Pseudomonadati</taxon>
        <taxon>Thermodesulfobacteriota</taxon>
        <taxon>Desulfomonilia</taxon>
        <taxon>Desulfomonilales</taxon>
        <taxon>Desulfomonilaceae</taxon>
        <taxon>Desulfomonile</taxon>
    </lineage>
</organism>
<evidence type="ECO:0000256" key="13">
    <source>
        <dbReference type="ARBA" id="ARBA00023268"/>
    </source>
</evidence>
<keyword evidence="22" id="KW-0808">Transferase</keyword>
<dbReference type="Proteomes" id="UP000006055">
    <property type="component" value="Chromosome"/>
</dbReference>
<dbReference type="GO" id="GO:0046872">
    <property type="term" value="F:metal ion binding"/>
    <property type="evidence" value="ECO:0007669"/>
    <property type="project" value="UniProtKB-UniRule"/>
</dbReference>
<evidence type="ECO:0000256" key="14">
    <source>
        <dbReference type="ARBA" id="ARBA00025153"/>
    </source>
</evidence>
<comment type="similarity">
    <text evidence="3 19">In the N-terminal section; belongs to the NnrE/AIBP family.</text>
</comment>
<dbReference type="CDD" id="cd01171">
    <property type="entry name" value="YXKO-related"/>
    <property type="match status" value="1"/>
</dbReference>
<comment type="subunit">
    <text evidence="17">Homotetramer.</text>
</comment>
<dbReference type="AlphaFoldDB" id="I4C497"/>
<evidence type="ECO:0000256" key="12">
    <source>
        <dbReference type="ARBA" id="ARBA00023239"/>
    </source>
</evidence>
<comment type="catalytic activity">
    <reaction evidence="16 17 19">
        <text>(6S)-NADPHX + ADP = AMP + phosphate + NADPH + H(+)</text>
        <dbReference type="Rhea" id="RHEA:32235"/>
        <dbReference type="ChEBI" id="CHEBI:15378"/>
        <dbReference type="ChEBI" id="CHEBI:43474"/>
        <dbReference type="ChEBI" id="CHEBI:57783"/>
        <dbReference type="ChEBI" id="CHEBI:64076"/>
        <dbReference type="ChEBI" id="CHEBI:456215"/>
        <dbReference type="ChEBI" id="CHEBI:456216"/>
        <dbReference type="EC" id="4.2.1.136"/>
    </reaction>
</comment>
<dbReference type="GO" id="GO:0046496">
    <property type="term" value="P:nicotinamide nucleotide metabolic process"/>
    <property type="evidence" value="ECO:0007669"/>
    <property type="project" value="UniProtKB-UniRule"/>
</dbReference>
<dbReference type="PANTHER" id="PTHR12592:SF0">
    <property type="entry name" value="ATP-DEPENDENT (S)-NAD(P)H-HYDRATE DEHYDRATASE"/>
    <property type="match status" value="1"/>
</dbReference>
<comment type="function">
    <text evidence="14 19">Bifunctional enzyme that catalyzes the epimerization of the S- and R-forms of NAD(P)HX and the dehydration of the S-form of NAD(P)HX at the expense of ADP, which is converted to AMP. This allows the repair of both epimers of NAD(P)HX, a damaged form of NAD(P)H that is a result of enzymatic or heat-dependent hydration.</text>
</comment>